<feature type="compositionally biased region" description="Basic and acidic residues" evidence="1">
    <location>
        <begin position="16"/>
        <end position="26"/>
    </location>
</feature>
<sequence length="233" mass="26684">MADKKYLDQNPPLENRIAKTHDSETEPEFKEQNLADLQTDECNLIAHKLHTSAKVYDKVKTYPKLVDPFIKFFNTLKKFRPSDDMMANYFLNNKVLGQPKKEVIIPEECDHIFSIPPRCLPEKHNGIAIAGEQTAQNLEFSGHESGSVVGIKCTYALTEQEEVSDDISLPDEIEPPREELFIEEISLPPSVVDTDLVLCHVILNKIEKLEPYVMTSEDEDEDDGRLTYHRRGR</sequence>
<proteinExistence type="predicted"/>
<reference evidence="2 3" key="1">
    <citation type="submission" date="2021-05" db="EMBL/GenBank/DDBJ databases">
        <title>Genome Assembly of Synthetic Allotetraploid Brassica napus Reveals Homoeologous Exchanges between Subgenomes.</title>
        <authorList>
            <person name="Davis J.T."/>
        </authorList>
    </citation>
    <scope>NUCLEOTIDE SEQUENCE [LARGE SCALE GENOMIC DNA]</scope>
    <source>
        <strain evidence="3">cv. Da-Ae</strain>
        <tissue evidence="2">Seedling</tissue>
    </source>
</reference>
<comment type="caution">
    <text evidence="2">The sequence shown here is derived from an EMBL/GenBank/DDBJ whole genome shotgun (WGS) entry which is preliminary data.</text>
</comment>
<accession>A0ABQ7ZH03</accession>
<gene>
    <name evidence="2" type="ORF">HID58_066893</name>
</gene>
<protein>
    <submittedName>
        <fullName evidence="2">Uncharacterized protein</fullName>
    </submittedName>
</protein>
<organism evidence="2 3">
    <name type="scientific">Brassica napus</name>
    <name type="common">Rape</name>
    <dbReference type="NCBI Taxonomy" id="3708"/>
    <lineage>
        <taxon>Eukaryota</taxon>
        <taxon>Viridiplantae</taxon>
        <taxon>Streptophyta</taxon>
        <taxon>Embryophyta</taxon>
        <taxon>Tracheophyta</taxon>
        <taxon>Spermatophyta</taxon>
        <taxon>Magnoliopsida</taxon>
        <taxon>eudicotyledons</taxon>
        <taxon>Gunneridae</taxon>
        <taxon>Pentapetalae</taxon>
        <taxon>rosids</taxon>
        <taxon>malvids</taxon>
        <taxon>Brassicales</taxon>
        <taxon>Brassicaceae</taxon>
        <taxon>Brassiceae</taxon>
        <taxon>Brassica</taxon>
    </lineage>
</organism>
<dbReference type="InterPro" id="IPR036093">
    <property type="entry name" value="NAC_dom_sf"/>
</dbReference>
<dbReference type="EMBL" id="JAGKQM010000015">
    <property type="protein sequence ID" value="KAH0879499.1"/>
    <property type="molecule type" value="Genomic_DNA"/>
</dbReference>
<keyword evidence="3" id="KW-1185">Reference proteome</keyword>
<evidence type="ECO:0000313" key="2">
    <source>
        <dbReference type="EMBL" id="KAH0879499.1"/>
    </source>
</evidence>
<evidence type="ECO:0000256" key="1">
    <source>
        <dbReference type="SAM" id="MobiDB-lite"/>
    </source>
</evidence>
<name>A0ABQ7ZH03_BRANA</name>
<dbReference type="Proteomes" id="UP000824890">
    <property type="component" value="Unassembled WGS sequence"/>
</dbReference>
<evidence type="ECO:0000313" key="3">
    <source>
        <dbReference type="Proteomes" id="UP000824890"/>
    </source>
</evidence>
<feature type="non-terminal residue" evidence="2">
    <location>
        <position position="233"/>
    </location>
</feature>
<feature type="region of interest" description="Disordered" evidence="1">
    <location>
        <begin position="1"/>
        <end position="26"/>
    </location>
</feature>
<dbReference type="SUPFAM" id="SSF101941">
    <property type="entry name" value="NAC domain"/>
    <property type="match status" value="1"/>
</dbReference>